<feature type="compositionally biased region" description="Polar residues" evidence="6">
    <location>
        <begin position="341"/>
        <end position="356"/>
    </location>
</feature>
<dbReference type="PANTHER" id="PTHR13992">
    <property type="entry name" value="NUCLEAR RECEPTOR CO-REPRESSOR RELATED NCOR"/>
    <property type="match status" value="1"/>
</dbReference>
<dbReference type="HOGENOM" id="CLU_240321_0_0_1"/>
<feature type="compositionally biased region" description="Polar residues" evidence="6">
    <location>
        <begin position="1303"/>
        <end position="1315"/>
    </location>
</feature>
<dbReference type="SMART" id="SM00717">
    <property type="entry name" value="SANT"/>
    <property type="match status" value="2"/>
</dbReference>
<feature type="domain" description="SANT" evidence="7">
    <location>
        <begin position="1408"/>
        <end position="1459"/>
    </location>
</feature>
<dbReference type="InParanoid" id="J4IBC0"/>
<keyword evidence="4" id="KW-0238">DNA-binding</keyword>
<dbReference type="SUPFAM" id="SSF46689">
    <property type="entry name" value="Homeodomain-like"/>
    <property type="match status" value="2"/>
</dbReference>
<feature type="compositionally biased region" description="Low complexity" evidence="6">
    <location>
        <begin position="589"/>
        <end position="599"/>
    </location>
</feature>
<evidence type="ECO:0000259" key="7">
    <source>
        <dbReference type="PROSITE" id="PS51293"/>
    </source>
</evidence>
<gene>
    <name evidence="8" type="ORF">FIBRA_06572</name>
</gene>
<feature type="compositionally biased region" description="Low complexity" evidence="6">
    <location>
        <begin position="387"/>
        <end position="396"/>
    </location>
</feature>
<feature type="compositionally biased region" description="Low complexity" evidence="6">
    <location>
        <begin position="499"/>
        <end position="509"/>
    </location>
</feature>
<dbReference type="InterPro" id="IPR001005">
    <property type="entry name" value="SANT/Myb"/>
</dbReference>
<keyword evidence="9" id="KW-1185">Reference proteome</keyword>
<dbReference type="GeneID" id="24099307"/>
<accession>J4IBC0</accession>
<feature type="compositionally biased region" description="Basic residues" evidence="6">
    <location>
        <begin position="1360"/>
        <end position="1370"/>
    </location>
</feature>
<proteinExistence type="predicted"/>
<feature type="region of interest" description="Disordered" evidence="6">
    <location>
        <begin position="1637"/>
        <end position="1660"/>
    </location>
</feature>
<evidence type="ECO:0000256" key="6">
    <source>
        <dbReference type="SAM" id="MobiDB-lite"/>
    </source>
</evidence>
<dbReference type="FunFam" id="1.10.10.60:FF:000012">
    <property type="entry name" value="Metastasis-associated 1 family, member 3"/>
    <property type="match status" value="1"/>
</dbReference>
<feature type="region of interest" description="Disordered" evidence="6">
    <location>
        <begin position="713"/>
        <end position="733"/>
    </location>
</feature>
<feature type="compositionally biased region" description="Basic and acidic residues" evidence="6">
    <location>
        <begin position="614"/>
        <end position="625"/>
    </location>
</feature>
<keyword evidence="3" id="KW-0862">Zinc</keyword>
<keyword evidence="1" id="KW-0479">Metal-binding</keyword>
<feature type="compositionally biased region" description="Basic and acidic residues" evidence="6">
    <location>
        <begin position="1262"/>
        <end position="1272"/>
    </location>
</feature>
<feature type="compositionally biased region" description="Polar residues" evidence="6">
    <location>
        <begin position="626"/>
        <end position="638"/>
    </location>
</feature>
<dbReference type="EMBL" id="HE797155">
    <property type="protein sequence ID" value="CCM04396.1"/>
    <property type="molecule type" value="Genomic_DNA"/>
</dbReference>
<dbReference type="Proteomes" id="UP000006352">
    <property type="component" value="Unassembled WGS sequence"/>
</dbReference>
<feature type="compositionally biased region" description="Polar residues" evidence="6">
    <location>
        <begin position="1"/>
        <end position="12"/>
    </location>
</feature>
<evidence type="ECO:0000256" key="5">
    <source>
        <dbReference type="ARBA" id="ARBA00023242"/>
    </source>
</evidence>
<dbReference type="InterPro" id="IPR017884">
    <property type="entry name" value="SANT_dom"/>
</dbReference>
<protein>
    <recommendedName>
        <fullName evidence="7">SANT domain-containing protein</fullName>
    </recommendedName>
</protein>
<feature type="compositionally biased region" description="Basic and acidic residues" evidence="6">
    <location>
        <begin position="179"/>
        <end position="196"/>
    </location>
</feature>
<feature type="region of interest" description="Disordered" evidence="6">
    <location>
        <begin position="1466"/>
        <end position="1506"/>
    </location>
</feature>
<dbReference type="Gene3D" id="1.10.10.60">
    <property type="entry name" value="Homeodomain-like"/>
    <property type="match status" value="1"/>
</dbReference>
<feature type="compositionally biased region" description="Basic and acidic residues" evidence="6">
    <location>
        <begin position="231"/>
        <end position="244"/>
    </location>
</feature>
<feature type="compositionally biased region" description="Basic residues" evidence="6">
    <location>
        <begin position="376"/>
        <end position="386"/>
    </location>
</feature>
<evidence type="ECO:0000313" key="9">
    <source>
        <dbReference type="Proteomes" id="UP000006352"/>
    </source>
</evidence>
<dbReference type="GO" id="GO:0003677">
    <property type="term" value="F:DNA binding"/>
    <property type="evidence" value="ECO:0007669"/>
    <property type="project" value="UniProtKB-KW"/>
</dbReference>
<dbReference type="Gene3D" id="1.20.58.1880">
    <property type="match status" value="1"/>
</dbReference>
<evidence type="ECO:0000256" key="1">
    <source>
        <dbReference type="ARBA" id="ARBA00022723"/>
    </source>
</evidence>
<dbReference type="OrthoDB" id="10258692at2759"/>
<feature type="region of interest" description="Disordered" evidence="6">
    <location>
        <begin position="1239"/>
        <end position="1376"/>
    </location>
</feature>
<dbReference type="RefSeq" id="XP_012183679.1">
    <property type="nucleotide sequence ID" value="XM_012328289.1"/>
</dbReference>
<reference evidence="8 9" key="1">
    <citation type="journal article" date="2012" name="Appl. Environ. Microbiol.">
        <title>Short-read sequencing for genomic analysis of the brown rot fungus Fibroporia radiculosa.</title>
        <authorList>
            <person name="Tang J.D."/>
            <person name="Perkins A.D."/>
            <person name="Sonstegard T.S."/>
            <person name="Schroeder S.G."/>
            <person name="Burgess S.C."/>
            <person name="Diehl S.V."/>
        </authorList>
    </citation>
    <scope>NUCLEOTIDE SEQUENCE [LARGE SCALE GENOMIC DNA]</scope>
    <source>
        <strain evidence="8 9">TFFH 294</strain>
    </source>
</reference>
<dbReference type="CDD" id="cd00167">
    <property type="entry name" value="SANT"/>
    <property type="match status" value="1"/>
</dbReference>
<feature type="compositionally biased region" description="Polar residues" evidence="6">
    <location>
        <begin position="284"/>
        <end position="294"/>
    </location>
</feature>
<feature type="region of interest" description="Disordered" evidence="6">
    <location>
        <begin position="376"/>
        <end position="646"/>
    </location>
</feature>
<name>J4IBC0_9APHY</name>
<feature type="compositionally biased region" description="Low complexity" evidence="6">
    <location>
        <begin position="1335"/>
        <end position="1344"/>
    </location>
</feature>
<dbReference type="Pfam" id="PF00249">
    <property type="entry name" value="Myb_DNA-binding"/>
    <property type="match status" value="2"/>
</dbReference>
<evidence type="ECO:0000256" key="3">
    <source>
        <dbReference type="ARBA" id="ARBA00022833"/>
    </source>
</evidence>
<evidence type="ECO:0000313" key="8">
    <source>
        <dbReference type="EMBL" id="CCM04396.1"/>
    </source>
</evidence>
<dbReference type="GO" id="GO:0006357">
    <property type="term" value="P:regulation of transcription by RNA polymerase II"/>
    <property type="evidence" value="ECO:0007669"/>
    <property type="project" value="TreeGrafter"/>
</dbReference>
<sequence>MFSQNDPQTGSSEIPMFYDRPPEHRLSPPLPGYPSLARPIHDVPAQLPGYLTDFGQNFWPDRPYYDGPPPIRQVYPEGPQIGRWDRPGPWSPPQPLAWSEGRETADPPYDPTCPAKDHTFNISGEPPAQISRFRTPQRPMPDHYSPPHNHYSPRDHWSPPRSHYSPTRNHYSPPPDCHAPLRDHYSPPHFAGDRYRPPQHALPRYPYLNPRSDSYRPQYDDDASSWSPYGDDSHTNRYEGRLNDDLYTSHPPRSPSPPRRGRRRARTRIRERSLSPASSSIYSPTTARIHSPTMNARWRARGGEDSPSSPVTKLRGGDLDKSWRAPSVGRRSRSHSSTSSVPGLSRSSDANKQNNHIAPISPAAESRVLAWNRSRQIRSAKRRRSHSPSSSISDFSGPPGSTRRKFPRRRRARFGKRKGNAKKSSANRQPPKHTRLMSPGQSFNDVNDLASQDLPGLRGFAPTRMQRSGRLIGTSRSRSRSPTAEPPGLNAHAMGTIKSSVSSSAASASKGSIPTATPLRSPEPSPIPRESQKVSDEESDMDMSAPPSPIREVSVLDVPQSPKVSRLTPDDSITVALLSPITEVKFLRSPSPDGSDMDMSPPPSPRLRSPSLDKILEQDRPDTETSSHLVSTPASPSSELPVEEPVTFSLPDIQELPATHKSASIALYYAEEESDMEMSLPGSPAPHSVSITTEELPTVHVSEHLPSLIPPIERPLASPKEPPQNEAATGQPLPIVDEVKSISPQIVSTEIGPASQVVSIEVAATSDFTATDAEEEEVVSQIVSTEEEAVSQPELLEDVSVQEVMITEMARVDEPMQVEQTEVETSSAVLEPVFKKALEGPSVDITVMEAAKEAPEIVVAEMEQVPVTSPMATIEERIHLLDGVGCATTIPHLNMQSPQLPVPAVDDSEMVSDMDAKLTLSASVPEALESAIEIGASQQDKQIEDHVAVADNVMPAEERLSTDEDAPEVPAGNSLTEPLRVVVMTRLRCDRQTKMERVQPVLLANLAIAEPPLTDSHLSSNALIHSVYEGQRLLSRDEVHSRTRPSLQILFAQRQATLSEKVQRLREEYLVLHERWLAHCSKLDEAAKATALEEAAATAGRTTRRSAALGDAVRTDLEMEQIIASLGNEELTDANHLAARNAAVIPDMISVTHGSVDYVFDDTNNAVDNPAEFYAPTSGVDDWTEEEKAIFIDKYALYPKQFGLISDFLPYKSPAQCITYYYLHKKTLIDFRKVISRHTNGKRKRGGGRRTDKKKGNALLTDIRKHDDEISRDSTPTGPVTRRRRGAAAHAAAAESKRPALSRRSTMQFEESPLSTPTPDPEPQPDSRRRRRTTKPTVRAAVATDQDADDEPADLEQGRPAKRGRKTRKMKSAENVVSPVVPEETPMMYSETRFIDQTELTSRKKATPGSVHWSEEDKDLFLDLLSQHGADFKRIAASMPNKTTIQVSAFYRANVANLGLVRVANSAPKRSPTPDGPSEWKETSLPGSGMFTPSTATSTPPPGGPLPAHVVGIETQFRLNDPATFRQRTIERHVTPPEMHATSFIPSNPTGLVASSSNGLRFHLPPMEGILTQQYGTQHDGEMGMLAALGPIPSHMTVPFELMPHALGIPPGQTQATMTSTFPSSFAYSNLSPSHFVGEQRMPSRPPPVRGLTPPSAPSSATMTFDASVFTQQAWSFQPYAPSMTGPDMPTALQTTEDLVAYLEHRTRFAGERPSDDFM</sequence>
<dbReference type="InterPro" id="IPR051571">
    <property type="entry name" value="N-CoR_corepressor"/>
</dbReference>
<feature type="compositionally biased region" description="Basic residues" evidence="6">
    <location>
        <begin position="402"/>
        <end position="421"/>
    </location>
</feature>
<feature type="domain" description="SANT" evidence="7">
    <location>
        <begin position="1178"/>
        <end position="1229"/>
    </location>
</feature>
<evidence type="ECO:0000256" key="4">
    <source>
        <dbReference type="ARBA" id="ARBA00023125"/>
    </source>
</evidence>
<dbReference type="InterPro" id="IPR009057">
    <property type="entry name" value="Homeodomain-like_sf"/>
</dbReference>
<feature type="compositionally biased region" description="Low complexity" evidence="6">
    <location>
        <begin position="274"/>
        <end position="283"/>
    </location>
</feature>
<dbReference type="GO" id="GO:0008270">
    <property type="term" value="F:zinc ion binding"/>
    <property type="evidence" value="ECO:0007669"/>
    <property type="project" value="UniProtKB-KW"/>
</dbReference>
<evidence type="ECO:0000256" key="2">
    <source>
        <dbReference type="ARBA" id="ARBA00022771"/>
    </source>
</evidence>
<keyword evidence="2" id="KW-0863">Zinc-finger</keyword>
<feature type="region of interest" description="Disordered" evidence="6">
    <location>
        <begin position="1"/>
        <end position="33"/>
    </location>
</feature>
<feature type="region of interest" description="Disordered" evidence="6">
    <location>
        <begin position="61"/>
        <end position="361"/>
    </location>
</feature>
<organism evidence="8 9">
    <name type="scientific">Fibroporia radiculosa</name>
    <dbReference type="NCBI Taxonomy" id="599839"/>
    <lineage>
        <taxon>Eukaryota</taxon>
        <taxon>Fungi</taxon>
        <taxon>Dikarya</taxon>
        <taxon>Basidiomycota</taxon>
        <taxon>Agaricomycotina</taxon>
        <taxon>Agaricomycetes</taxon>
        <taxon>Polyporales</taxon>
        <taxon>Fibroporiaceae</taxon>
        <taxon>Fibroporia</taxon>
    </lineage>
</organism>
<dbReference type="PROSITE" id="PS51293">
    <property type="entry name" value="SANT"/>
    <property type="match status" value="2"/>
</dbReference>
<dbReference type="STRING" id="599839.J4IBC0"/>
<keyword evidence="5" id="KW-0539">Nucleus</keyword>
<dbReference type="PANTHER" id="PTHR13992:SF39">
    <property type="entry name" value="SMRTER, ISOFORM G"/>
    <property type="match status" value="1"/>
</dbReference>
<dbReference type="GO" id="GO:0034967">
    <property type="term" value="C:Set3 complex"/>
    <property type="evidence" value="ECO:0007669"/>
    <property type="project" value="TreeGrafter"/>
</dbReference>
<feature type="compositionally biased region" description="Basic residues" evidence="6">
    <location>
        <begin position="1239"/>
        <end position="1253"/>
    </location>
</feature>